<feature type="compositionally biased region" description="Pro residues" evidence="1">
    <location>
        <begin position="64"/>
        <end position="82"/>
    </location>
</feature>
<feature type="compositionally biased region" description="Low complexity" evidence="1">
    <location>
        <begin position="446"/>
        <end position="467"/>
    </location>
</feature>
<reference evidence="2 3" key="1">
    <citation type="journal article" date="2015" name="Front. Microbiol.">
        <title>Genome sequence of the plant growth promoting endophytic yeast Rhodotorula graminis WP1.</title>
        <authorList>
            <person name="Firrincieli A."/>
            <person name="Otillar R."/>
            <person name="Salamov A."/>
            <person name="Schmutz J."/>
            <person name="Khan Z."/>
            <person name="Redman R.S."/>
            <person name="Fleck N.D."/>
            <person name="Lindquist E."/>
            <person name="Grigoriev I.V."/>
            <person name="Doty S.L."/>
        </authorList>
    </citation>
    <scope>NUCLEOTIDE SEQUENCE [LARGE SCALE GENOMIC DNA]</scope>
    <source>
        <strain evidence="2 3">WP1</strain>
    </source>
</reference>
<feature type="compositionally biased region" description="Basic residues" evidence="1">
    <location>
        <begin position="357"/>
        <end position="370"/>
    </location>
</feature>
<feature type="compositionally biased region" description="Basic residues" evidence="1">
    <location>
        <begin position="183"/>
        <end position="192"/>
    </location>
</feature>
<feature type="non-terminal residue" evidence="2">
    <location>
        <position position="1"/>
    </location>
</feature>
<dbReference type="AlphaFoldDB" id="A0A194SC27"/>
<protein>
    <submittedName>
        <fullName evidence="2">Uncharacterized protein</fullName>
    </submittedName>
</protein>
<feature type="compositionally biased region" description="Basic residues" evidence="1">
    <location>
        <begin position="105"/>
        <end position="128"/>
    </location>
</feature>
<evidence type="ECO:0000256" key="1">
    <source>
        <dbReference type="SAM" id="MobiDB-lite"/>
    </source>
</evidence>
<dbReference type="Proteomes" id="UP000053890">
    <property type="component" value="Unassembled WGS sequence"/>
</dbReference>
<feature type="compositionally biased region" description="Low complexity" evidence="1">
    <location>
        <begin position="394"/>
        <end position="434"/>
    </location>
</feature>
<name>A0A194SC27_RHOGW</name>
<evidence type="ECO:0000313" key="2">
    <source>
        <dbReference type="EMBL" id="KPV78288.1"/>
    </source>
</evidence>
<organism evidence="2 3">
    <name type="scientific">Rhodotorula graminis (strain WP1)</name>
    <dbReference type="NCBI Taxonomy" id="578459"/>
    <lineage>
        <taxon>Eukaryota</taxon>
        <taxon>Fungi</taxon>
        <taxon>Dikarya</taxon>
        <taxon>Basidiomycota</taxon>
        <taxon>Pucciniomycotina</taxon>
        <taxon>Microbotryomycetes</taxon>
        <taxon>Sporidiobolales</taxon>
        <taxon>Sporidiobolaceae</taxon>
        <taxon>Rhodotorula</taxon>
    </lineage>
</organism>
<feature type="region of interest" description="Disordered" evidence="1">
    <location>
        <begin position="167"/>
        <end position="196"/>
    </location>
</feature>
<dbReference type="GeneID" id="28975937"/>
<dbReference type="EMBL" id="KQ474073">
    <property type="protein sequence ID" value="KPV78288.1"/>
    <property type="molecule type" value="Genomic_DNA"/>
</dbReference>
<feature type="compositionally biased region" description="Basic and acidic residues" evidence="1">
    <location>
        <begin position="85"/>
        <end position="96"/>
    </location>
</feature>
<gene>
    <name evidence="2" type="ORF">RHOBADRAFT_50770</name>
</gene>
<sequence>VVLRHPQELGYPVAPGRGVAPAHLGRRAVLAPGVRCRRFAAPRHQPWQAEAARHGPGQERRPPPVDLDPGPAPPGRPLPVGPGEPHQRRQSREELVRVAGPGPRARPRPQPRRRRARRRQHARPRRAGKGQAQGQGPDVRVREVQQGVPPLDLLDQAPLGAHRALEGGEQAPPQQAPAGPAPRGRRHPRRSVGRQLAPRREVVLACCRVAADIGPPRRRAGHPLVVVRLASVGPVVAHLGRRRLRPLRARRHRVGRRGRHVARAAFGFGRGGPGDGERHVRARPRGLGRAPAAVAAPDPARAPHQRRPWLALGRQRLVVVARVVDDPARHALVRQRVRIGRPRQQPVQGGRPAVGRGGRRPRRQLARRHGRDAADVAPRVAAAAAPAPAPAPAQPGGARRPGLLRPRPAAAAAAAVTVVDSPSVPSLSSAPSPRFFQVRPPEVRNPPFSAPSAGPLPLAPLSPLYTR</sequence>
<feature type="non-terminal residue" evidence="2">
    <location>
        <position position="467"/>
    </location>
</feature>
<keyword evidence="3" id="KW-1185">Reference proteome</keyword>
<feature type="region of interest" description="Disordered" evidence="1">
    <location>
        <begin position="39"/>
        <end position="140"/>
    </location>
</feature>
<feature type="region of interest" description="Disordered" evidence="1">
    <location>
        <begin position="336"/>
        <end position="467"/>
    </location>
</feature>
<accession>A0A194SC27</accession>
<feature type="compositionally biased region" description="Basic and acidic residues" evidence="1">
    <location>
        <begin position="51"/>
        <end position="63"/>
    </location>
</feature>
<dbReference type="RefSeq" id="XP_018274337.1">
    <property type="nucleotide sequence ID" value="XM_018415489.1"/>
</dbReference>
<feature type="compositionally biased region" description="Low complexity" evidence="1">
    <location>
        <begin position="167"/>
        <end position="182"/>
    </location>
</feature>
<feature type="compositionally biased region" description="Low complexity" evidence="1">
    <location>
        <begin position="375"/>
        <end position="386"/>
    </location>
</feature>
<evidence type="ECO:0000313" key="3">
    <source>
        <dbReference type="Proteomes" id="UP000053890"/>
    </source>
</evidence>
<proteinExistence type="predicted"/>